<feature type="domain" description="CCHC-type" evidence="3">
    <location>
        <begin position="180"/>
        <end position="195"/>
    </location>
</feature>
<dbReference type="Pfam" id="PF14223">
    <property type="entry name" value="Retrotran_gag_2"/>
    <property type="match status" value="1"/>
</dbReference>
<keyword evidence="1" id="KW-0479">Metal-binding</keyword>
<evidence type="ECO:0000256" key="1">
    <source>
        <dbReference type="PROSITE-ProRule" id="PRU00047"/>
    </source>
</evidence>
<sequence length="223" mass="25366">MLKATGSGKLLKTKPEDVTREDWNDMQEIARKYHQKEFSNRLYTSLKLMSFKMNDGNTKVQDHIDAFNDLVLDLQNLCEELSDERKAFNLLSSLPPSYKSLSQVLLHRDRSTITYNEVVSALKTDEFQQKMMQQSLSSTSFGVALNVNRGRSQKRMTGGDKQKFRSKSRGKSQDKKTLLCWKCGKAGHMKKYCREKASDSSSANANVASADLEDDLINDDYAL</sequence>
<keyword evidence="5" id="KW-1185">Reference proteome</keyword>
<dbReference type="InterPro" id="IPR036875">
    <property type="entry name" value="Znf_CCHC_sf"/>
</dbReference>
<comment type="caution">
    <text evidence="4">The sequence shown here is derived from an EMBL/GenBank/DDBJ whole genome shotgun (WGS) entry which is preliminary data.</text>
</comment>
<accession>A0A176WC93</accession>
<dbReference type="EMBL" id="LVLJ01001430">
    <property type="protein sequence ID" value="OAE29736.1"/>
    <property type="molecule type" value="Genomic_DNA"/>
</dbReference>
<keyword evidence="1" id="KW-0863">Zinc-finger</keyword>
<feature type="region of interest" description="Disordered" evidence="2">
    <location>
        <begin position="151"/>
        <end position="171"/>
    </location>
</feature>
<dbReference type="PROSITE" id="PS50158">
    <property type="entry name" value="ZF_CCHC"/>
    <property type="match status" value="1"/>
</dbReference>
<evidence type="ECO:0000313" key="4">
    <source>
        <dbReference type="EMBL" id="OAE29736.1"/>
    </source>
</evidence>
<keyword evidence="1" id="KW-0862">Zinc</keyword>
<name>A0A176WC93_MARPO</name>
<reference evidence="4" key="1">
    <citation type="submission" date="2016-03" db="EMBL/GenBank/DDBJ databases">
        <title>Mechanisms controlling the formation of the plant cell surface in tip-growing cells are functionally conserved among land plants.</title>
        <authorList>
            <person name="Honkanen S."/>
            <person name="Jones V.A."/>
            <person name="Morieri G."/>
            <person name="Champion C."/>
            <person name="Hetherington A.J."/>
            <person name="Kelly S."/>
            <person name="Saint-Marcoux D."/>
            <person name="Proust H."/>
            <person name="Prescott H."/>
            <person name="Dolan L."/>
        </authorList>
    </citation>
    <scope>NUCLEOTIDE SEQUENCE [LARGE SCALE GENOMIC DNA]</scope>
    <source>
        <tissue evidence="4">Whole gametophyte</tissue>
    </source>
</reference>
<dbReference type="AlphaFoldDB" id="A0A176WC93"/>
<dbReference type="Proteomes" id="UP000077202">
    <property type="component" value="Unassembled WGS sequence"/>
</dbReference>
<gene>
    <name evidence="4" type="ORF">AXG93_3884s1320</name>
</gene>
<protein>
    <recommendedName>
        <fullName evidence="3">CCHC-type domain-containing protein</fullName>
    </recommendedName>
</protein>
<proteinExistence type="predicted"/>
<organism evidence="4 5">
    <name type="scientific">Marchantia polymorpha subsp. ruderalis</name>
    <dbReference type="NCBI Taxonomy" id="1480154"/>
    <lineage>
        <taxon>Eukaryota</taxon>
        <taxon>Viridiplantae</taxon>
        <taxon>Streptophyta</taxon>
        <taxon>Embryophyta</taxon>
        <taxon>Marchantiophyta</taxon>
        <taxon>Marchantiopsida</taxon>
        <taxon>Marchantiidae</taxon>
        <taxon>Marchantiales</taxon>
        <taxon>Marchantiaceae</taxon>
        <taxon>Marchantia</taxon>
    </lineage>
</organism>
<dbReference type="SMART" id="SM00343">
    <property type="entry name" value="ZnF_C2HC"/>
    <property type="match status" value="1"/>
</dbReference>
<dbReference type="GO" id="GO:0008270">
    <property type="term" value="F:zinc ion binding"/>
    <property type="evidence" value="ECO:0007669"/>
    <property type="project" value="UniProtKB-KW"/>
</dbReference>
<dbReference type="SUPFAM" id="SSF57756">
    <property type="entry name" value="Retrovirus zinc finger-like domains"/>
    <property type="match status" value="1"/>
</dbReference>
<evidence type="ECO:0000259" key="3">
    <source>
        <dbReference type="PROSITE" id="PS50158"/>
    </source>
</evidence>
<evidence type="ECO:0000313" key="5">
    <source>
        <dbReference type="Proteomes" id="UP000077202"/>
    </source>
</evidence>
<dbReference type="GO" id="GO:0003676">
    <property type="term" value="F:nucleic acid binding"/>
    <property type="evidence" value="ECO:0007669"/>
    <property type="project" value="InterPro"/>
</dbReference>
<dbReference type="InterPro" id="IPR001878">
    <property type="entry name" value="Znf_CCHC"/>
</dbReference>
<evidence type="ECO:0000256" key="2">
    <source>
        <dbReference type="SAM" id="MobiDB-lite"/>
    </source>
</evidence>